<evidence type="ECO:0000313" key="1">
    <source>
        <dbReference type="EMBL" id="JAH87135.1"/>
    </source>
</evidence>
<reference evidence="1" key="2">
    <citation type="journal article" date="2015" name="Fish Shellfish Immunol.">
        <title>Early steps in the European eel (Anguilla anguilla)-Vibrio vulnificus interaction in the gills: Role of the RtxA13 toxin.</title>
        <authorList>
            <person name="Callol A."/>
            <person name="Pajuelo D."/>
            <person name="Ebbesson L."/>
            <person name="Teles M."/>
            <person name="MacKenzie S."/>
            <person name="Amaro C."/>
        </authorList>
    </citation>
    <scope>NUCLEOTIDE SEQUENCE</scope>
</reference>
<proteinExistence type="predicted"/>
<sequence>MHNYICVSFSPYCMACHLALNLSLDLILMHQNMCLSQYQQQ</sequence>
<accession>A0A0E9WC29</accession>
<organism evidence="1">
    <name type="scientific">Anguilla anguilla</name>
    <name type="common">European freshwater eel</name>
    <name type="synonym">Muraena anguilla</name>
    <dbReference type="NCBI Taxonomy" id="7936"/>
    <lineage>
        <taxon>Eukaryota</taxon>
        <taxon>Metazoa</taxon>
        <taxon>Chordata</taxon>
        <taxon>Craniata</taxon>
        <taxon>Vertebrata</taxon>
        <taxon>Euteleostomi</taxon>
        <taxon>Actinopterygii</taxon>
        <taxon>Neopterygii</taxon>
        <taxon>Teleostei</taxon>
        <taxon>Anguilliformes</taxon>
        <taxon>Anguillidae</taxon>
        <taxon>Anguilla</taxon>
    </lineage>
</organism>
<protein>
    <submittedName>
        <fullName evidence="1">Uncharacterized protein</fullName>
    </submittedName>
</protein>
<dbReference type="EMBL" id="GBXM01021442">
    <property type="protein sequence ID" value="JAH87135.1"/>
    <property type="molecule type" value="Transcribed_RNA"/>
</dbReference>
<reference evidence="1" key="1">
    <citation type="submission" date="2014-11" db="EMBL/GenBank/DDBJ databases">
        <authorList>
            <person name="Amaro Gonzalez C."/>
        </authorList>
    </citation>
    <scope>NUCLEOTIDE SEQUENCE</scope>
</reference>
<name>A0A0E9WC29_ANGAN</name>
<dbReference type="AlphaFoldDB" id="A0A0E9WC29"/>